<evidence type="ECO:0008006" key="3">
    <source>
        <dbReference type="Google" id="ProtNLM"/>
    </source>
</evidence>
<feature type="non-terminal residue" evidence="1">
    <location>
        <position position="1"/>
    </location>
</feature>
<dbReference type="SUPFAM" id="SSF48371">
    <property type="entry name" value="ARM repeat"/>
    <property type="match status" value="1"/>
</dbReference>
<comment type="caution">
    <text evidence="1">The sequence shown here is derived from an EMBL/GenBank/DDBJ whole genome shotgun (WGS) entry which is preliminary data.</text>
</comment>
<gene>
    <name evidence="1" type="ORF">CUNI_LOCUS16093</name>
</gene>
<dbReference type="Proteomes" id="UP000678393">
    <property type="component" value="Unassembled WGS sequence"/>
</dbReference>
<dbReference type="OrthoDB" id="5570127at2759"/>
<accession>A0A8S3ZSF8</accession>
<protein>
    <recommendedName>
        <fullName evidence="3">Transformation/transcription domain-associated protein</fullName>
    </recommendedName>
</protein>
<dbReference type="AlphaFoldDB" id="A0A8S3ZSF8"/>
<dbReference type="InterPro" id="IPR016024">
    <property type="entry name" value="ARM-type_fold"/>
</dbReference>
<evidence type="ECO:0000313" key="2">
    <source>
        <dbReference type="Proteomes" id="UP000678393"/>
    </source>
</evidence>
<proteinExistence type="predicted"/>
<evidence type="ECO:0000313" key="1">
    <source>
        <dbReference type="EMBL" id="CAG5130535.1"/>
    </source>
</evidence>
<sequence>QLRKLLLEIIHRIPCNDHLKKYVPQILSLMFRLLKIENEENVLVCIRIILELHKQYRPQMNEEIADFMKFVKGIYGNLPSHLPRIFEPRSQKKVKDLSDINVEVWLQDIFTVTTVLTDKKNAENQSVQYNIIPMGVQSLKVLAELPIIVVLMYQMYKQQVQNDMVEFIPLIMNTITLQPSAQH</sequence>
<keyword evidence="2" id="KW-1185">Reference proteome</keyword>
<dbReference type="EMBL" id="CAJHNH020004086">
    <property type="protein sequence ID" value="CAG5130535.1"/>
    <property type="molecule type" value="Genomic_DNA"/>
</dbReference>
<reference evidence="1" key="1">
    <citation type="submission" date="2021-04" db="EMBL/GenBank/DDBJ databases">
        <authorList>
            <consortium name="Molecular Ecology Group"/>
        </authorList>
    </citation>
    <scope>NUCLEOTIDE SEQUENCE</scope>
</reference>
<feature type="non-terminal residue" evidence="1">
    <location>
        <position position="183"/>
    </location>
</feature>
<name>A0A8S3ZSF8_9EUPU</name>
<organism evidence="1 2">
    <name type="scientific">Candidula unifasciata</name>
    <dbReference type="NCBI Taxonomy" id="100452"/>
    <lineage>
        <taxon>Eukaryota</taxon>
        <taxon>Metazoa</taxon>
        <taxon>Spiralia</taxon>
        <taxon>Lophotrochozoa</taxon>
        <taxon>Mollusca</taxon>
        <taxon>Gastropoda</taxon>
        <taxon>Heterobranchia</taxon>
        <taxon>Euthyneura</taxon>
        <taxon>Panpulmonata</taxon>
        <taxon>Eupulmonata</taxon>
        <taxon>Stylommatophora</taxon>
        <taxon>Helicina</taxon>
        <taxon>Helicoidea</taxon>
        <taxon>Geomitridae</taxon>
        <taxon>Candidula</taxon>
    </lineage>
</organism>